<feature type="non-terminal residue" evidence="2">
    <location>
        <position position="62"/>
    </location>
</feature>
<protein>
    <recommendedName>
        <fullName evidence="1">Retrovirus-related Pol polyprotein from transposon TNT 1-94-like beta-barrel domain-containing protein</fullName>
    </recommendedName>
</protein>
<dbReference type="Proteomes" id="UP000193067">
    <property type="component" value="Unassembled WGS sequence"/>
</dbReference>
<evidence type="ECO:0000313" key="2">
    <source>
        <dbReference type="EMBL" id="OSD05207.1"/>
    </source>
</evidence>
<gene>
    <name evidence="2" type="ORF">PYCCODRAFT_1339524</name>
</gene>
<dbReference type="Pfam" id="PF22936">
    <property type="entry name" value="Pol_BBD"/>
    <property type="match status" value="1"/>
</dbReference>
<keyword evidence="3" id="KW-1185">Reference proteome</keyword>
<feature type="domain" description="Retrovirus-related Pol polyprotein from transposon TNT 1-94-like beta-barrel" evidence="1">
    <location>
        <begin position="4"/>
        <end position="50"/>
    </location>
</feature>
<evidence type="ECO:0000259" key="1">
    <source>
        <dbReference type="Pfam" id="PF22936"/>
    </source>
</evidence>
<name>A0A1Y2IVS8_TRAC3</name>
<dbReference type="EMBL" id="KZ084094">
    <property type="protein sequence ID" value="OSD05207.1"/>
    <property type="molecule type" value="Genomic_DNA"/>
</dbReference>
<dbReference type="STRING" id="1353009.A0A1Y2IVS8"/>
<dbReference type="OrthoDB" id="3251181at2759"/>
<dbReference type="AlphaFoldDB" id="A0A1Y2IVS8"/>
<proteinExistence type="predicted"/>
<sequence length="62" mass="6880">LDLYDSGATHHMSPYRQDFMSFNATPDKPLNAANQQQFQAKGVGEMLIPVPNPPSPPTRIKL</sequence>
<feature type="non-terminal residue" evidence="2">
    <location>
        <position position="1"/>
    </location>
</feature>
<dbReference type="InterPro" id="IPR054722">
    <property type="entry name" value="PolX-like_BBD"/>
</dbReference>
<organism evidence="2 3">
    <name type="scientific">Trametes coccinea (strain BRFM310)</name>
    <name type="common">Pycnoporus coccineus</name>
    <dbReference type="NCBI Taxonomy" id="1353009"/>
    <lineage>
        <taxon>Eukaryota</taxon>
        <taxon>Fungi</taxon>
        <taxon>Dikarya</taxon>
        <taxon>Basidiomycota</taxon>
        <taxon>Agaricomycotina</taxon>
        <taxon>Agaricomycetes</taxon>
        <taxon>Polyporales</taxon>
        <taxon>Polyporaceae</taxon>
        <taxon>Trametes</taxon>
    </lineage>
</organism>
<evidence type="ECO:0000313" key="3">
    <source>
        <dbReference type="Proteomes" id="UP000193067"/>
    </source>
</evidence>
<accession>A0A1Y2IVS8</accession>
<reference evidence="2 3" key="1">
    <citation type="journal article" date="2015" name="Biotechnol. Biofuels">
        <title>Enhanced degradation of softwood versus hardwood by the white-rot fungus Pycnoporus coccineus.</title>
        <authorList>
            <person name="Couturier M."/>
            <person name="Navarro D."/>
            <person name="Chevret D."/>
            <person name="Henrissat B."/>
            <person name="Piumi F."/>
            <person name="Ruiz-Duenas F.J."/>
            <person name="Martinez A.T."/>
            <person name="Grigoriev I.V."/>
            <person name="Riley R."/>
            <person name="Lipzen A."/>
            <person name="Berrin J.G."/>
            <person name="Master E.R."/>
            <person name="Rosso M.N."/>
        </authorList>
    </citation>
    <scope>NUCLEOTIDE SEQUENCE [LARGE SCALE GENOMIC DNA]</scope>
    <source>
        <strain evidence="2 3">BRFM310</strain>
    </source>
</reference>